<dbReference type="AlphaFoldDB" id="B4VVE3"/>
<dbReference type="Proteomes" id="UP000003835">
    <property type="component" value="Unassembled WGS sequence"/>
</dbReference>
<evidence type="ECO:0000313" key="3">
    <source>
        <dbReference type="EMBL" id="EDX74153.1"/>
    </source>
</evidence>
<name>B4VVE3_9CYAN</name>
<dbReference type="eggNOG" id="COG0582">
    <property type="taxonomic scope" value="Bacteria"/>
</dbReference>
<dbReference type="GO" id="GO:0015074">
    <property type="term" value="P:DNA integration"/>
    <property type="evidence" value="ECO:0007669"/>
    <property type="project" value="InterPro"/>
</dbReference>
<protein>
    <submittedName>
        <fullName evidence="3">Site-specific recombinase, phage integrase family protein</fullName>
    </submittedName>
</protein>
<dbReference type="CDD" id="cd00796">
    <property type="entry name" value="INT_Rci_Hp1_C"/>
    <property type="match status" value="1"/>
</dbReference>
<sequence length="360" mass="41562">MTIIIKGNRLYLRATLPPRPMSNKSFPHQQEIALGVYATVDGLSMAEKEARKVGFRLESGEFSWKPYLRHRLTGTLPYKTVGDWVGALKMDYFMRRAKTPQSLTTWETNYNEVFKRLPGDQPLTELILKKAIAATPPDTRIRQKTCLALDKLAKIASVDFDAKRFAGNYSPTKVSPRSLPSDLVIVEWYYRLSNPAWRWAYGMLATYGLRPHELFYLDLEEFSQGGGVLRVLAGKTGARRVWPLHPEWVEEFSLSEVKLPACHGKTNRDLGNRVTRYFRRQEMPFRPYDLRHCWAIRSMQYGLEIGLAAQQMGHSATIHSQTYHAWLADQHHQLAFERLLAKPDRPRPPQVKLEEDLTDF</sequence>
<feature type="domain" description="Tyr recombinase" evidence="2">
    <location>
        <begin position="169"/>
        <end position="337"/>
    </location>
</feature>
<proteinExistence type="predicted"/>
<dbReference type="RefSeq" id="WP_006102458.1">
    <property type="nucleotide sequence ID" value="NZ_DS989854.1"/>
</dbReference>
<gene>
    <name evidence="3" type="ORF">MC7420_4138</name>
</gene>
<dbReference type="STRING" id="118168.MC7420_4138"/>
<dbReference type="InterPro" id="IPR011010">
    <property type="entry name" value="DNA_brk_join_enz"/>
</dbReference>
<dbReference type="EMBL" id="DS989854">
    <property type="protein sequence ID" value="EDX74153.1"/>
    <property type="molecule type" value="Genomic_DNA"/>
</dbReference>
<dbReference type="InterPro" id="IPR013762">
    <property type="entry name" value="Integrase-like_cat_sf"/>
</dbReference>
<accession>B4VVE3</accession>
<dbReference type="PROSITE" id="PS51898">
    <property type="entry name" value="TYR_RECOMBINASE"/>
    <property type="match status" value="1"/>
</dbReference>
<keyword evidence="4" id="KW-1185">Reference proteome</keyword>
<dbReference type="GO" id="GO:0003677">
    <property type="term" value="F:DNA binding"/>
    <property type="evidence" value="ECO:0007669"/>
    <property type="project" value="InterPro"/>
</dbReference>
<evidence type="ECO:0000259" key="2">
    <source>
        <dbReference type="PROSITE" id="PS51898"/>
    </source>
</evidence>
<dbReference type="SUPFAM" id="SSF56349">
    <property type="entry name" value="DNA breaking-rejoining enzymes"/>
    <property type="match status" value="1"/>
</dbReference>
<dbReference type="GO" id="GO:0006310">
    <property type="term" value="P:DNA recombination"/>
    <property type="evidence" value="ECO:0007669"/>
    <property type="project" value="UniProtKB-KW"/>
</dbReference>
<dbReference type="HOGENOM" id="CLU_051798_0_0_3"/>
<evidence type="ECO:0000313" key="4">
    <source>
        <dbReference type="Proteomes" id="UP000003835"/>
    </source>
</evidence>
<dbReference type="Gene3D" id="1.10.443.10">
    <property type="entry name" value="Intergrase catalytic core"/>
    <property type="match status" value="1"/>
</dbReference>
<dbReference type="InterPro" id="IPR002104">
    <property type="entry name" value="Integrase_catalytic"/>
</dbReference>
<keyword evidence="1" id="KW-0233">DNA recombination</keyword>
<reference evidence="3 4" key="1">
    <citation type="submission" date="2008-07" db="EMBL/GenBank/DDBJ databases">
        <authorList>
            <person name="Tandeau de Marsac N."/>
            <person name="Ferriera S."/>
            <person name="Johnson J."/>
            <person name="Kravitz S."/>
            <person name="Beeson K."/>
            <person name="Sutton G."/>
            <person name="Rogers Y.-H."/>
            <person name="Friedman R."/>
            <person name="Frazier M."/>
            <person name="Venter J.C."/>
        </authorList>
    </citation>
    <scope>NUCLEOTIDE SEQUENCE [LARGE SCALE GENOMIC DNA]</scope>
    <source>
        <strain evidence="3 4">PCC 7420</strain>
    </source>
</reference>
<evidence type="ECO:0000256" key="1">
    <source>
        <dbReference type="ARBA" id="ARBA00023172"/>
    </source>
</evidence>
<organism evidence="3 4">
    <name type="scientific">Coleofasciculus chthonoplastes PCC 7420</name>
    <dbReference type="NCBI Taxonomy" id="118168"/>
    <lineage>
        <taxon>Bacteria</taxon>
        <taxon>Bacillati</taxon>
        <taxon>Cyanobacteriota</taxon>
        <taxon>Cyanophyceae</taxon>
        <taxon>Coleofasciculales</taxon>
        <taxon>Coleofasciculaceae</taxon>
        <taxon>Coleofasciculus</taxon>
    </lineage>
</organism>